<accession>A0A0M0JFN1</accession>
<evidence type="ECO:0000313" key="9">
    <source>
        <dbReference type="Proteomes" id="UP000037460"/>
    </source>
</evidence>
<dbReference type="InterPro" id="IPR038375">
    <property type="entry name" value="NDUFAF7_sf"/>
</dbReference>
<evidence type="ECO:0000256" key="2">
    <source>
        <dbReference type="ARBA" id="ARBA00005891"/>
    </source>
</evidence>
<dbReference type="GO" id="GO:0005739">
    <property type="term" value="C:mitochondrion"/>
    <property type="evidence" value="ECO:0007669"/>
    <property type="project" value="UniProtKB-SubCell"/>
</dbReference>
<dbReference type="GO" id="GO:0032259">
    <property type="term" value="P:methylation"/>
    <property type="evidence" value="ECO:0007669"/>
    <property type="project" value="UniProtKB-KW"/>
</dbReference>
<organism evidence="8 9">
    <name type="scientific">Chrysochromulina tobinii</name>
    <dbReference type="NCBI Taxonomy" id="1460289"/>
    <lineage>
        <taxon>Eukaryota</taxon>
        <taxon>Haptista</taxon>
        <taxon>Haptophyta</taxon>
        <taxon>Prymnesiophyceae</taxon>
        <taxon>Prymnesiales</taxon>
        <taxon>Chrysochromulinaceae</taxon>
        <taxon>Chrysochromulina</taxon>
    </lineage>
</organism>
<dbReference type="EC" id="2.1.1.320" evidence="7"/>
<dbReference type="Proteomes" id="UP000037460">
    <property type="component" value="Unassembled WGS sequence"/>
</dbReference>
<dbReference type="OrthoDB" id="17415at2759"/>
<dbReference type="SUPFAM" id="SSF53335">
    <property type="entry name" value="S-adenosyl-L-methionine-dependent methyltransferases"/>
    <property type="match status" value="1"/>
</dbReference>
<evidence type="ECO:0000313" key="8">
    <source>
        <dbReference type="EMBL" id="KOO25028.1"/>
    </source>
</evidence>
<dbReference type="PANTHER" id="PTHR12049">
    <property type="entry name" value="PROTEIN ARGININE METHYLTRANSFERASE NDUFAF7, MITOCHONDRIAL"/>
    <property type="match status" value="1"/>
</dbReference>
<dbReference type="PANTHER" id="PTHR12049:SF5">
    <property type="entry name" value="PROTEIN ARGININE METHYLTRANSFERASE NDUFAF7 HOMOLOG, MITOCHONDRIAL"/>
    <property type="match status" value="1"/>
</dbReference>
<evidence type="ECO:0000256" key="5">
    <source>
        <dbReference type="ARBA" id="ARBA00023128"/>
    </source>
</evidence>
<dbReference type="Pfam" id="PF02636">
    <property type="entry name" value="Methyltransf_28"/>
    <property type="match status" value="1"/>
</dbReference>
<dbReference type="InterPro" id="IPR003788">
    <property type="entry name" value="NDUFAF7"/>
</dbReference>
<gene>
    <name evidence="8" type="ORF">Ctob_002540</name>
</gene>
<keyword evidence="5 7" id="KW-0496">Mitochondrion</keyword>
<comment type="caution">
    <text evidence="8">The sequence shown here is derived from an EMBL/GenBank/DDBJ whole genome shotgun (WGS) entry which is preliminary data.</text>
</comment>
<comment type="catalytic activity">
    <reaction evidence="6 7">
        <text>L-arginyl-[protein] + 2 S-adenosyl-L-methionine = N(omega),N(omega)'-dimethyl-L-arginyl-[protein] + 2 S-adenosyl-L-homocysteine + 2 H(+)</text>
        <dbReference type="Rhea" id="RHEA:48108"/>
        <dbReference type="Rhea" id="RHEA-COMP:10532"/>
        <dbReference type="Rhea" id="RHEA-COMP:11992"/>
        <dbReference type="ChEBI" id="CHEBI:15378"/>
        <dbReference type="ChEBI" id="CHEBI:29965"/>
        <dbReference type="ChEBI" id="CHEBI:57856"/>
        <dbReference type="ChEBI" id="CHEBI:59789"/>
        <dbReference type="ChEBI" id="CHEBI:88221"/>
        <dbReference type="EC" id="2.1.1.320"/>
    </reaction>
</comment>
<evidence type="ECO:0000256" key="7">
    <source>
        <dbReference type="RuleBase" id="RU364114"/>
    </source>
</evidence>
<keyword evidence="4 7" id="KW-0808">Transferase</keyword>
<dbReference type="InterPro" id="IPR029063">
    <property type="entry name" value="SAM-dependent_MTases_sf"/>
</dbReference>
<sequence length="496" mass="54387">MLFAWLIAQGFTALDDSDPCVFTRVHPDGEIITIGVYVDNLQIVHSAVLDADGRGPAGCAYNSFMDSLAGDWDITDEGPMEDLLGIEVDYLADGAIKLHQTSYIKKLVERFLPHGPLEKVQRGSLPYSSDFLKHIADALALPPESYPELVRPMQERLGCLMYAATSTRCDIAFPVHYLSDLFGSCRYVMLEISERLAGIQRERLRNEGFEDNVEVVHRCAFEWAQDRSGGSSSVLEGPWHIAMLEVLDNMPHDKVRVRERADGSLEAVEALVIEEEVFDSTTKSARLQYTEDFRPLQEATVREVLESLGLTSMDALHELQADIAATEGAGAGAGLALGMHGLLSGLMSAAAPLEAFIPTGSQRLLGALCHACPEHQFTIADFSWLPPQPSGAILAPVVQTQRGGHTIDMRGDYLRHPGEADILFPTHFGLLARLVGAASKASRGSRGQPVEVSHVSTADFMRRHHDVKTTATRDGFNPLLDDFVNTRILWTGGDHM</sequence>
<comment type="subcellular location">
    <subcellularLocation>
        <location evidence="1 7">Mitochondrion</location>
    </subcellularLocation>
</comment>
<evidence type="ECO:0000256" key="4">
    <source>
        <dbReference type="ARBA" id="ARBA00022679"/>
    </source>
</evidence>
<name>A0A0M0JFN1_9EUKA</name>
<dbReference type="EMBL" id="JWZX01003026">
    <property type="protein sequence ID" value="KOO25028.1"/>
    <property type="molecule type" value="Genomic_DNA"/>
</dbReference>
<evidence type="ECO:0000256" key="3">
    <source>
        <dbReference type="ARBA" id="ARBA00022603"/>
    </source>
</evidence>
<comment type="function">
    <text evidence="7">Arginine methyltransferase involved in the assembly or stability of mitochondrial NADH:ubiquinone oxidoreductase complex (complex I).</text>
</comment>
<evidence type="ECO:0000256" key="6">
    <source>
        <dbReference type="ARBA" id="ARBA00048612"/>
    </source>
</evidence>
<reference evidence="9" key="1">
    <citation type="journal article" date="2015" name="PLoS Genet.">
        <title>Genome Sequence and Transcriptome Analyses of Chrysochromulina tobin: Metabolic Tools for Enhanced Algal Fitness in the Prominent Order Prymnesiales (Haptophyceae).</title>
        <authorList>
            <person name="Hovde B.T."/>
            <person name="Deodato C.R."/>
            <person name="Hunsperger H.M."/>
            <person name="Ryken S.A."/>
            <person name="Yost W."/>
            <person name="Jha R.K."/>
            <person name="Patterson J."/>
            <person name="Monnat R.J. Jr."/>
            <person name="Barlow S.B."/>
            <person name="Starkenburg S.R."/>
            <person name="Cattolico R.A."/>
        </authorList>
    </citation>
    <scope>NUCLEOTIDE SEQUENCE</scope>
    <source>
        <strain evidence="9">CCMP291</strain>
    </source>
</reference>
<comment type="similarity">
    <text evidence="2 7">Belongs to the NDUFAF7 family.</text>
</comment>
<protein>
    <recommendedName>
        <fullName evidence="7">Protein arginine methyltransferase NDUFAF7</fullName>
        <ecNumber evidence="7">2.1.1.320</ecNumber>
    </recommendedName>
</protein>
<keyword evidence="3 7" id="KW-0489">Methyltransferase</keyword>
<proteinExistence type="inferred from homology"/>
<keyword evidence="9" id="KW-1185">Reference proteome</keyword>
<dbReference type="Gene3D" id="3.40.50.12710">
    <property type="match status" value="1"/>
</dbReference>
<evidence type="ECO:0000256" key="1">
    <source>
        <dbReference type="ARBA" id="ARBA00004173"/>
    </source>
</evidence>
<dbReference type="AlphaFoldDB" id="A0A0M0JFN1"/>
<dbReference type="GO" id="GO:0035243">
    <property type="term" value="F:protein-arginine omega-N symmetric methyltransferase activity"/>
    <property type="evidence" value="ECO:0007669"/>
    <property type="project" value="UniProtKB-EC"/>
</dbReference>